<evidence type="ECO:0000313" key="2">
    <source>
        <dbReference type="EMBL" id="CAJ0790326.1"/>
    </source>
</evidence>
<comment type="caution">
    <text evidence="2">The sequence shown here is derived from an EMBL/GenBank/DDBJ whole genome shotgun (WGS) entry which is preliminary data.</text>
</comment>
<keyword evidence="1" id="KW-1133">Transmembrane helix</keyword>
<gene>
    <name evidence="2" type="ORF">R77560_01994</name>
</gene>
<evidence type="ECO:0000313" key="3">
    <source>
        <dbReference type="Proteomes" id="UP001189756"/>
    </source>
</evidence>
<reference evidence="2" key="1">
    <citation type="submission" date="2023-07" db="EMBL/GenBank/DDBJ databases">
        <authorList>
            <person name="Peeters C."/>
        </authorList>
    </citation>
    <scope>NUCLEOTIDE SEQUENCE</scope>
    <source>
        <strain evidence="2">R-77560</strain>
    </source>
</reference>
<dbReference type="EMBL" id="CATZAZ010000003">
    <property type="protein sequence ID" value="CAJ0790326.1"/>
    <property type="molecule type" value="Genomic_DNA"/>
</dbReference>
<feature type="transmembrane region" description="Helical" evidence="1">
    <location>
        <begin position="20"/>
        <end position="42"/>
    </location>
</feature>
<dbReference type="AlphaFoldDB" id="A0AAD2F3J4"/>
<proteinExistence type="predicted"/>
<evidence type="ECO:0000256" key="1">
    <source>
        <dbReference type="SAM" id="Phobius"/>
    </source>
</evidence>
<accession>A0AAD2F3J4</accession>
<protein>
    <recommendedName>
        <fullName evidence="4">Transmembrane protein</fullName>
    </recommendedName>
</protein>
<organism evidence="2 3">
    <name type="scientific">Ralstonia thomasii</name>
    <dbReference type="NCBI Taxonomy" id="3058596"/>
    <lineage>
        <taxon>Bacteria</taxon>
        <taxon>Pseudomonadati</taxon>
        <taxon>Pseudomonadota</taxon>
        <taxon>Betaproteobacteria</taxon>
        <taxon>Burkholderiales</taxon>
        <taxon>Burkholderiaceae</taxon>
        <taxon>Ralstonia</taxon>
    </lineage>
</organism>
<sequence>MVSGHAPRAGKTRGLRPPFLLGGVMEGYYVLVALVGASWILFR</sequence>
<evidence type="ECO:0008006" key="4">
    <source>
        <dbReference type="Google" id="ProtNLM"/>
    </source>
</evidence>
<keyword evidence="1" id="KW-0812">Transmembrane</keyword>
<name>A0AAD2F3J4_9RALS</name>
<dbReference type="Proteomes" id="UP001189756">
    <property type="component" value="Unassembled WGS sequence"/>
</dbReference>
<keyword evidence="1" id="KW-0472">Membrane</keyword>